<keyword evidence="4" id="KW-1133">Transmembrane helix</keyword>
<dbReference type="PANTHER" id="PTHR24421:SF61">
    <property type="entry name" value="OXYGEN SENSOR HISTIDINE KINASE NREB"/>
    <property type="match status" value="1"/>
</dbReference>
<reference evidence="7 8" key="1">
    <citation type="submission" date="2023-07" db="EMBL/GenBank/DDBJ databases">
        <title>Sequencing the genomes of 1000 actinobacteria strains.</title>
        <authorList>
            <person name="Klenk H.-P."/>
        </authorList>
    </citation>
    <scope>NUCLEOTIDE SEQUENCE [LARGE SCALE GENOMIC DNA]</scope>
    <source>
        <strain evidence="7 8">DSM 14555</strain>
    </source>
</reference>
<evidence type="ECO:0000256" key="2">
    <source>
        <dbReference type="ARBA" id="ARBA00022777"/>
    </source>
</evidence>
<evidence type="ECO:0000256" key="1">
    <source>
        <dbReference type="ARBA" id="ARBA00022679"/>
    </source>
</evidence>
<feature type="transmembrane region" description="Helical" evidence="4">
    <location>
        <begin position="100"/>
        <end position="120"/>
    </location>
</feature>
<organism evidence="7 8">
    <name type="scientific">Arthrobacter russicus</name>
    <dbReference type="NCBI Taxonomy" id="172040"/>
    <lineage>
        <taxon>Bacteria</taxon>
        <taxon>Bacillati</taxon>
        <taxon>Actinomycetota</taxon>
        <taxon>Actinomycetes</taxon>
        <taxon>Micrococcales</taxon>
        <taxon>Micrococcaceae</taxon>
        <taxon>Arthrobacter</taxon>
    </lineage>
</organism>
<protein>
    <submittedName>
        <fullName evidence="7">Signal transduction histidine kinase/phage shock protein PspC (Stress-responsive transcriptional regulator)</fullName>
    </submittedName>
</protein>
<evidence type="ECO:0000259" key="6">
    <source>
        <dbReference type="Pfam" id="PF04024"/>
    </source>
</evidence>
<keyword evidence="2 7" id="KW-0418">Kinase</keyword>
<dbReference type="GO" id="GO:0016301">
    <property type="term" value="F:kinase activity"/>
    <property type="evidence" value="ECO:0007669"/>
    <property type="project" value="UniProtKB-KW"/>
</dbReference>
<feature type="transmembrane region" description="Helical" evidence="4">
    <location>
        <begin position="35"/>
        <end position="56"/>
    </location>
</feature>
<evidence type="ECO:0000256" key="3">
    <source>
        <dbReference type="ARBA" id="ARBA00023012"/>
    </source>
</evidence>
<evidence type="ECO:0000313" key="8">
    <source>
        <dbReference type="Proteomes" id="UP001185069"/>
    </source>
</evidence>
<dbReference type="Proteomes" id="UP001185069">
    <property type="component" value="Unassembled WGS sequence"/>
</dbReference>
<accession>A0ABU1JG83</accession>
<keyword evidence="8" id="KW-1185">Reference proteome</keyword>
<feature type="domain" description="Histidine kinase/HSP90-like ATPase" evidence="5">
    <location>
        <begin position="321"/>
        <end position="408"/>
    </location>
</feature>
<dbReference type="RefSeq" id="WP_309799446.1">
    <property type="nucleotide sequence ID" value="NZ_BAAAHY010000007.1"/>
</dbReference>
<keyword evidence="1" id="KW-0808">Transferase</keyword>
<dbReference type="SUPFAM" id="SSF55874">
    <property type="entry name" value="ATPase domain of HSP90 chaperone/DNA topoisomerase II/histidine kinase"/>
    <property type="match status" value="1"/>
</dbReference>
<dbReference type="Pfam" id="PF02518">
    <property type="entry name" value="HATPase_c"/>
    <property type="match status" value="1"/>
</dbReference>
<feature type="domain" description="Phage shock protein PspC N-terminal" evidence="6">
    <location>
        <begin position="4"/>
        <end position="58"/>
    </location>
</feature>
<dbReference type="InterPro" id="IPR003594">
    <property type="entry name" value="HATPase_dom"/>
</dbReference>
<comment type="caution">
    <text evidence="7">The sequence shown here is derived from an EMBL/GenBank/DDBJ whole genome shotgun (WGS) entry which is preliminary data.</text>
</comment>
<feature type="transmembrane region" description="Helical" evidence="4">
    <location>
        <begin position="164"/>
        <end position="188"/>
    </location>
</feature>
<dbReference type="Pfam" id="PF04024">
    <property type="entry name" value="PspC"/>
    <property type="match status" value="1"/>
</dbReference>
<dbReference type="InterPro" id="IPR007168">
    <property type="entry name" value="Phageshock_PspC_N"/>
</dbReference>
<gene>
    <name evidence="7" type="ORF">JOE69_002630</name>
</gene>
<dbReference type="PANTHER" id="PTHR24421">
    <property type="entry name" value="NITRATE/NITRITE SENSOR PROTEIN NARX-RELATED"/>
    <property type="match status" value="1"/>
</dbReference>
<feature type="transmembrane region" description="Helical" evidence="4">
    <location>
        <begin position="126"/>
        <end position="144"/>
    </location>
</feature>
<keyword evidence="3" id="KW-0902">Two-component regulatory system</keyword>
<sequence length="417" mass="44980">MEARMYRSKDRILAGVCAGLAQHLGWRVGLIRAAFVLSTLFFGAGALFYAWLWALVPERSAADQPGPEAASAPQQAGAEFFQRLSTDPGSWWRRRGVKEILTGAGLLFVAGLIVAQIAGFDLQLGVVLPVFVIVVGAVLVWLQLDASRRSLLLDRAQANNSLGLLRLAAGLLLLVLGLLVLVVGGGGWDRVVPAVAAALAVLAGVGLVLAPWGLRIWRDLQDERAARVRETERAEIAAHLHDSVLQTLALIQRRAGSEQDVTSLARAQERELREWIYQDASRNPDNLVARMRAVAAELEDAHGVGIELIAVGDATVDSRVDALVQASREAMLNAVRHAGTSVSVYVEASKELVEVFVRDRGPGFDLDQVPEDRLGLRESILGRMGRHGGSAKISSSGSGTEIQLRLPLLETNQKDET</sequence>
<evidence type="ECO:0000256" key="4">
    <source>
        <dbReference type="SAM" id="Phobius"/>
    </source>
</evidence>
<proteinExistence type="predicted"/>
<keyword evidence="4" id="KW-0812">Transmembrane</keyword>
<evidence type="ECO:0000259" key="5">
    <source>
        <dbReference type="Pfam" id="PF02518"/>
    </source>
</evidence>
<dbReference type="InterPro" id="IPR036890">
    <property type="entry name" value="HATPase_C_sf"/>
</dbReference>
<dbReference type="InterPro" id="IPR050482">
    <property type="entry name" value="Sensor_HK_TwoCompSys"/>
</dbReference>
<evidence type="ECO:0000313" key="7">
    <source>
        <dbReference type="EMBL" id="MDR6270392.1"/>
    </source>
</evidence>
<dbReference type="Gene3D" id="3.30.565.10">
    <property type="entry name" value="Histidine kinase-like ATPase, C-terminal domain"/>
    <property type="match status" value="1"/>
</dbReference>
<keyword evidence="4" id="KW-0472">Membrane</keyword>
<dbReference type="EMBL" id="JAVDQF010000001">
    <property type="protein sequence ID" value="MDR6270392.1"/>
    <property type="molecule type" value="Genomic_DNA"/>
</dbReference>
<feature type="transmembrane region" description="Helical" evidence="4">
    <location>
        <begin position="194"/>
        <end position="214"/>
    </location>
</feature>
<name>A0ABU1JG83_9MICC</name>